<evidence type="ECO:0000313" key="3">
    <source>
        <dbReference type="Proteomes" id="UP000191820"/>
    </source>
</evidence>
<dbReference type="Pfam" id="PF13986">
    <property type="entry name" value="DUF4224"/>
    <property type="match status" value="1"/>
</dbReference>
<dbReference type="InterPro" id="IPR025319">
    <property type="entry name" value="DUF4224"/>
</dbReference>
<evidence type="ECO:0000259" key="1">
    <source>
        <dbReference type="Pfam" id="PF13986"/>
    </source>
</evidence>
<name>A0ABN4YPJ4_9GAMM</name>
<dbReference type="Proteomes" id="UP000191820">
    <property type="component" value="Chromosome"/>
</dbReference>
<feature type="domain" description="DUF4224" evidence="1">
    <location>
        <begin position="3"/>
        <end position="46"/>
    </location>
</feature>
<evidence type="ECO:0000313" key="2">
    <source>
        <dbReference type="EMBL" id="ARD23599.1"/>
    </source>
</evidence>
<dbReference type="EMBL" id="CP020472">
    <property type="protein sequence ID" value="ARD23599.1"/>
    <property type="molecule type" value="Genomic_DNA"/>
</dbReference>
<proteinExistence type="predicted"/>
<reference evidence="2 3" key="1">
    <citation type="submission" date="2017-03" db="EMBL/GenBank/DDBJ databases">
        <title>Genome sequencing of Shewanella japonica KCTC 22435.</title>
        <authorList>
            <person name="Kim K.M."/>
        </authorList>
    </citation>
    <scope>NUCLEOTIDE SEQUENCE [LARGE SCALE GENOMIC DNA]</scope>
    <source>
        <strain evidence="2 3">KCTC 22435</strain>
    </source>
</reference>
<keyword evidence="3" id="KW-1185">Reference proteome</keyword>
<gene>
    <name evidence="2" type="ORF">SJ2017_3343</name>
</gene>
<dbReference type="RefSeq" id="WP_080916548.1">
    <property type="nucleotide sequence ID" value="NZ_CP020472.1"/>
</dbReference>
<organism evidence="2 3">
    <name type="scientific">Shewanella japonica</name>
    <dbReference type="NCBI Taxonomy" id="93973"/>
    <lineage>
        <taxon>Bacteria</taxon>
        <taxon>Pseudomonadati</taxon>
        <taxon>Pseudomonadota</taxon>
        <taxon>Gammaproteobacteria</taxon>
        <taxon>Alteromonadales</taxon>
        <taxon>Shewanellaceae</taxon>
        <taxon>Shewanella</taxon>
    </lineage>
</organism>
<accession>A0ABN4YPJ4</accession>
<sequence>MALLTEKDLEQLSGLTQPAAQIKWLILQGIKHFIRRDGRPSLTWDFVNNSNGATLQLENKTAKPNFGALNANS</sequence>
<protein>
    <recommendedName>
        <fullName evidence="1">DUF4224 domain-containing protein</fullName>
    </recommendedName>
</protein>